<dbReference type="InterPro" id="IPR008991">
    <property type="entry name" value="Translation_prot_SH3-like_sf"/>
</dbReference>
<dbReference type="InterPro" id="IPR041985">
    <property type="entry name" value="Ribosomal_eL14_KOW"/>
</dbReference>
<sequence>MNVTDVDNRPRLGQIVRVKRGRDVGMYAIVIGRDDPHFVLIADGDQRKYDRPKKKNIKHIQVTRAVNQEVADVLRVAGRVNNAKLRYALNQYLLKMKQSEQKGE</sequence>
<dbReference type="AlphaFoldDB" id="A0A926NB04"/>
<dbReference type="EMBL" id="JACXAH010000010">
    <property type="protein sequence ID" value="MBD1372340.1"/>
    <property type="molecule type" value="Genomic_DNA"/>
</dbReference>
<dbReference type="InterPro" id="IPR014722">
    <property type="entry name" value="Rib_uL2_dom2"/>
</dbReference>
<keyword evidence="4" id="KW-1185">Reference proteome</keyword>
<evidence type="ECO:0000313" key="3">
    <source>
        <dbReference type="EMBL" id="MBD1372340.1"/>
    </source>
</evidence>
<proteinExistence type="predicted"/>
<keyword evidence="1" id="KW-0689">Ribosomal protein</keyword>
<protein>
    <submittedName>
        <fullName evidence="3">KOW domain-containing RNA-binding protein</fullName>
    </submittedName>
</protein>
<comment type="caution">
    <text evidence="3">The sequence shown here is derived from an EMBL/GenBank/DDBJ whole genome shotgun (WGS) entry which is preliminary data.</text>
</comment>
<evidence type="ECO:0000313" key="4">
    <source>
        <dbReference type="Proteomes" id="UP000661691"/>
    </source>
</evidence>
<reference evidence="3" key="1">
    <citation type="submission" date="2020-09" db="EMBL/GenBank/DDBJ databases">
        <title>A novel bacterium of genus Hazenella, isolated from South China Sea.</title>
        <authorList>
            <person name="Huang H."/>
            <person name="Mo K."/>
            <person name="Hu Y."/>
        </authorList>
    </citation>
    <scope>NUCLEOTIDE SEQUENCE</scope>
    <source>
        <strain evidence="3">IB182357</strain>
    </source>
</reference>
<evidence type="ECO:0000256" key="2">
    <source>
        <dbReference type="ARBA" id="ARBA00023274"/>
    </source>
</evidence>
<dbReference type="GO" id="GO:1990904">
    <property type="term" value="C:ribonucleoprotein complex"/>
    <property type="evidence" value="ECO:0007669"/>
    <property type="project" value="UniProtKB-KW"/>
</dbReference>
<organism evidence="3 4">
    <name type="scientific">Polycladospora coralii</name>
    <dbReference type="NCBI Taxonomy" id="2771432"/>
    <lineage>
        <taxon>Bacteria</taxon>
        <taxon>Bacillati</taxon>
        <taxon>Bacillota</taxon>
        <taxon>Bacilli</taxon>
        <taxon>Bacillales</taxon>
        <taxon>Thermoactinomycetaceae</taxon>
        <taxon>Polycladospora</taxon>
    </lineage>
</organism>
<dbReference type="Proteomes" id="UP000661691">
    <property type="component" value="Unassembled WGS sequence"/>
</dbReference>
<gene>
    <name evidence="3" type="ORF">IC620_08220</name>
</gene>
<dbReference type="GO" id="GO:0005840">
    <property type="term" value="C:ribosome"/>
    <property type="evidence" value="ECO:0007669"/>
    <property type="project" value="UniProtKB-KW"/>
</dbReference>
<evidence type="ECO:0000256" key="1">
    <source>
        <dbReference type="ARBA" id="ARBA00022980"/>
    </source>
</evidence>
<keyword evidence="2" id="KW-0687">Ribonucleoprotein</keyword>
<accession>A0A926NB04</accession>
<dbReference type="CDD" id="cd06088">
    <property type="entry name" value="KOW_RPL14"/>
    <property type="match status" value="1"/>
</dbReference>
<dbReference type="Gene3D" id="2.30.30.30">
    <property type="match status" value="1"/>
</dbReference>
<dbReference type="RefSeq" id="WP_191140626.1">
    <property type="nucleotide sequence ID" value="NZ_JACXAG020000007.1"/>
</dbReference>
<dbReference type="SUPFAM" id="SSF50104">
    <property type="entry name" value="Translation proteins SH3-like domain"/>
    <property type="match status" value="1"/>
</dbReference>
<name>A0A926NB04_9BACL</name>